<name>A0ACA9SCV8_9GLOM</name>
<reference evidence="1" key="1">
    <citation type="submission" date="2021-06" db="EMBL/GenBank/DDBJ databases">
        <authorList>
            <person name="Kallberg Y."/>
            <person name="Tangrot J."/>
            <person name="Rosling A."/>
        </authorList>
    </citation>
    <scope>NUCLEOTIDE SEQUENCE</scope>
    <source>
        <strain evidence="1">MA461A</strain>
    </source>
</reference>
<proteinExistence type="predicted"/>
<comment type="caution">
    <text evidence="1">The sequence shown here is derived from an EMBL/GenBank/DDBJ whole genome shotgun (WGS) entry which is preliminary data.</text>
</comment>
<gene>
    <name evidence="1" type="ORF">RPERSI_LOCUS29384</name>
</gene>
<keyword evidence="2" id="KW-1185">Reference proteome</keyword>
<protein>
    <submittedName>
        <fullName evidence="1">21297_t:CDS:1</fullName>
    </submittedName>
</protein>
<sequence>KKLDDKASGWLERKTSQKLTRVKHRRVRRYKRSCGIQLGSTDSR</sequence>
<feature type="non-terminal residue" evidence="1">
    <location>
        <position position="1"/>
    </location>
</feature>
<organism evidence="1 2">
    <name type="scientific">Racocetra persica</name>
    <dbReference type="NCBI Taxonomy" id="160502"/>
    <lineage>
        <taxon>Eukaryota</taxon>
        <taxon>Fungi</taxon>
        <taxon>Fungi incertae sedis</taxon>
        <taxon>Mucoromycota</taxon>
        <taxon>Glomeromycotina</taxon>
        <taxon>Glomeromycetes</taxon>
        <taxon>Diversisporales</taxon>
        <taxon>Gigasporaceae</taxon>
        <taxon>Racocetra</taxon>
    </lineage>
</organism>
<accession>A0ACA9SCV8</accession>
<evidence type="ECO:0000313" key="1">
    <source>
        <dbReference type="EMBL" id="CAG8834990.1"/>
    </source>
</evidence>
<evidence type="ECO:0000313" key="2">
    <source>
        <dbReference type="Proteomes" id="UP000789920"/>
    </source>
</evidence>
<dbReference type="EMBL" id="CAJVQC010110721">
    <property type="protein sequence ID" value="CAG8834990.1"/>
    <property type="molecule type" value="Genomic_DNA"/>
</dbReference>
<dbReference type="Proteomes" id="UP000789920">
    <property type="component" value="Unassembled WGS sequence"/>
</dbReference>